<dbReference type="Pfam" id="PF23598">
    <property type="entry name" value="LRR_14"/>
    <property type="match status" value="1"/>
</dbReference>
<dbReference type="PROSITE" id="PS51450">
    <property type="entry name" value="LRR"/>
    <property type="match status" value="1"/>
</dbReference>
<dbReference type="Pfam" id="PF00931">
    <property type="entry name" value="NB-ARC"/>
    <property type="match status" value="1"/>
</dbReference>
<dbReference type="Pfam" id="PF23559">
    <property type="entry name" value="WHD_DRP"/>
    <property type="match status" value="1"/>
</dbReference>
<dbReference type="InterPro" id="IPR055414">
    <property type="entry name" value="LRR_R13L4/SHOC2-like"/>
</dbReference>
<dbReference type="PANTHER" id="PTHR36766:SF40">
    <property type="entry name" value="DISEASE RESISTANCE PROTEIN RGA3"/>
    <property type="match status" value="1"/>
</dbReference>
<dbReference type="SUPFAM" id="SSF52540">
    <property type="entry name" value="P-loop containing nucleoside triphosphate hydrolases"/>
    <property type="match status" value="1"/>
</dbReference>
<dbReference type="SUPFAM" id="SSF52058">
    <property type="entry name" value="L domain-like"/>
    <property type="match status" value="1"/>
</dbReference>
<feature type="domain" description="Disease resistance protein winged helix" evidence="5">
    <location>
        <begin position="234"/>
        <end position="302"/>
    </location>
</feature>
<dbReference type="InterPro" id="IPR042197">
    <property type="entry name" value="Apaf_helical"/>
</dbReference>
<keyword evidence="1" id="KW-0677">Repeat</keyword>
<dbReference type="GO" id="GO:0043531">
    <property type="term" value="F:ADP binding"/>
    <property type="evidence" value="ECO:0007669"/>
    <property type="project" value="InterPro"/>
</dbReference>
<dbReference type="Gramene" id="KRH20670">
    <property type="protein sequence ID" value="KRH20670"/>
    <property type="gene ID" value="GLYMA_13G193000"/>
</dbReference>
<reference evidence="7 8" key="1">
    <citation type="journal article" date="2010" name="Nature">
        <title>Genome sequence of the palaeopolyploid soybean.</title>
        <authorList>
            <person name="Schmutz J."/>
            <person name="Cannon S.B."/>
            <person name="Schlueter J."/>
            <person name="Ma J."/>
            <person name="Mitros T."/>
            <person name="Nelson W."/>
            <person name="Hyten D.L."/>
            <person name="Song Q."/>
            <person name="Thelen J.J."/>
            <person name="Cheng J."/>
            <person name="Xu D."/>
            <person name="Hellsten U."/>
            <person name="May G.D."/>
            <person name="Yu Y."/>
            <person name="Sakurai T."/>
            <person name="Umezawa T."/>
            <person name="Bhattacharyya M.K."/>
            <person name="Sandhu D."/>
            <person name="Valliyodan B."/>
            <person name="Lindquist E."/>
            <person name="Peto M."/>
            <person name="Grant D."/>
            <person name="Shu S."/>
            <person name="Goodstein D."/>
            <person name="Barry K."/>
            <person name="Futrell-Griggs M."/>
            <person name="Abernathy B."/>
            <person name="Du J."/>
            <person name="Tian Z."/>
            <person name="Zhu L."/>
            <person name="Gill N."/>
            <person name="Joshi T."/>
            <person name="Libault M."/>
            <person name="Sethuraman A."/>
            <person name="Zhang X.-C."/>
            <person name="Shinozaki K."/>
            <person name="Nguyen H.T."/>
            <person name="Wing R.A."/>
            <person name="Cregan P."/>
            <person name="Specht J."/>
            <person name="Grimwood J."/>
            <person name="Rokhsar D."/>
            <person name="Stacey G."/>
            <person name="Shoemaker R.C."/>
            <person name="Jackson S.A."/>
        </authorList>
    </citation>
    <scope>NUCLEOTIDE SEQUENCE</scope>
    <source>
        <strain evidence="8">cv. Williams 82</strain>
        <tissue evidence="7">Callus</tissue>
    </source>
</reference>
<accession>A0A0R0GQQ5</accession>
<organism evidence="7">
    <name type="scientific">Glycine max</name>
    <name type="common">Soybean</name>
    <name type="synonym">Glycine hispida</name>
    <dbReference type="NCBI Taxonomy" id="3847"/>
    <lineage>
        <taxon>Eukaryota</taxon>
        <taxon>Viridiplantae</taxon>
        <taxon>Streptophyta</taxon>
        <taxon>Embryophyta</taxon>
        <taxon>Tracheophyta</taxon>
        <taxon>Spermatophyta</taxon>
        <taxon>Magnoliopsida</taxon>
        <taxon>eudicotyledons</taxon>
        <taxon>Gunneridae</taxon>
        <taxon>Pentapetalae</taxon>
        <taxon>rosids</taxon>
        <taxon>fabids</taxon>
        <taxon>Fabales</taxon>
        <taxon>Fabaceae</taxon>
        <taxon>Papilionoideae</taxon>
        <taxon>50 kb inversion clade</taxon>
        <taxon>NPAAA clade</taxon>
        <taxon>indigoferoid/millettioid clade</taxon>
        <taxon>Phaseoleae</taxon>
        <taxon>Glycine</taxon>
        <taxon>Glycine subgen. Soja</taxon>
    </lineage>
</organism>
<evidence type="ECO:0000256" key="1">
    <source>
        <dbReference type="ARBA" id="ARBA00022737"/>
    </source>
</evidence>
<dbReference type="InterPro" id="IPR058922">
    <property type="entry name" value="WHD_DRP"/>
</dbReference>
<name>A0A0R0GQQ5_SOYBN</name>
<keyword evidence="2" id="KW-0611">Plant defense</keyword>
<dbReference type="InterPro" id="IPR027417">
    <property type="entry name" value="P-loop_NTPase"/>
</dbReference>
<dbReference type="InterPro" id="IPR002182">
    <property type="entry name" value="NB-ARC"/>
</dbReference>
<reference evidence="7" key="3">
    <citation type="submission" date="2018-07" db="EMBL/GenBank/DDBJ databases">
        <title>WGS assembly of Glycine max.</title>
        <authorList>
            <person name="Schmutz J."/>
            <person name="Cannon S."/>
            <person name="Schlueter J."/>
            <person name="Ma J."/>
            <person name="Mitros T."/>
            <person name="Nelson W."/>
            <person name="Hyten D."/>
            <person name="Song Q."/>
            <person name="Thelen J."/>
            <person name="Cheng J."/>
            <person name="Xu D."/>
            <person name="Hellsten U."/>
            <person name="May G."/>
            <person name="Yu Y."/>
            <person name="Sakurai T."/>
            <person name="Umezawa T."/>
            <person name="Bhattacharyya M."/>
            <person name="Sandhu D."/>
            <person name="Valliyodan B."/>
            <person name="Lindquist E."/>
            <person name="Peto M."/>
            <person name="Grant D."/>
            <person name="Shu S."/>
            <person name="Goodstein D."/>
            <person name="Barry K."/>
            <person name="Futrell-Griggs M."/>
            <person name="Abernathy B."/>
            <person name="Du J."/>
            <person name="Tian Z."/>
            <person name="Zhu L."/>
            <person name="Gill N."/>
            <person name="Joshi T."/>
            <person name="Libault M."/>
            <person name="Sethuraman A."/>
            <person name="Zhang X."/>
            <person name="Shinozaki K."/>
            <person name="Nguyen H."/>
            <person name="Wing R."/>
            <person name="Cregan P."/>
            <person name="Specht J."/>
            <person name="Grimwood J."/>
            <person name="Rokhsar D."/>
            <person name="Stacey G."/>
            <person name="Shoemaker R."/>
            <person name="Jackson S."/>
        </authorList>
    </citation>
    <scope>NUCLEOTIDE SEQUENCE</scope>
    <source>
        <tissue evidence="7">Callus</tissue>
    </source>
</reference>
<dbReference type="InterPro" id="IPR001611">
    <property type="entry name" value="Leu-rich_rpt"/>
</dbReference>
<dbReference type="EnsemblPlants" id="KRH20670">
    <property type="protein sequence ID" value="KRH20670"/>
    <property type="gene ID" value="GLYMA_13G193000"/>
</dbReference>
<dbReference type="AlphaFoldDB" id="A0A0R0GQQ5"/>
<feature type="compositionally biased region" description="Polar residues" evidence="3">
    <location>
        <begin position="21"/>
        <end position="30"/>
    </location>
</feature>
<evidence type="ECO:0000313" key="7">
    <source>
        <dbReference type="EMBL" id="KRH20670.2"/>
    </source>
</evidence>
<evidence type="ECO:0000313" key="8">
    <source>
        <dbReference type="EnsemblPlants" id="KRH20670"/>
    </source>
</evidence>
<dbReference type="EMBL" id="CM000846">
    <property type="protein sequence ID" value="KRH20670.2"/>
    <property type="molecule type" value="Genomic_DNA"/>
</dbReference>
<dbReference type="Proteomes" id="UP000008827">
    <property type="component" value="Chromosome 13"/>
</dbReference>
<dbReference type="Gene3D" id="3.80.10.10">
    <property type="entry name" value="Ribonuclease Inhibitor"/>
    <property type="match status" value="1"/>
</dbReference>
<evidence type="ECO:0000256" key="3">
    <source>
        <dbReference type="SAM" id="MobiDB-lite"/>
    </source>
</evidence>
<dbReference type="PANTHER" id="PTHR36766">
    <property type="entry name" value="PLANT BROAD-SPECTRUM MILDEW RESISTANCE PROTEIN RPW8"/>
    <property type="match status" value="1"/>
</dbReference>
<gene>
    <name evidence="7" type="ORF">GLYMA_13G193000</name>
</gene>
<dbReference type="InterPro" id="IPR036388">
    <property type="entry name" value="WH-like_DNA-bd_sf"/>
</dbReference>
<evidence type="ECO:0000259" key="5">
    <source>
        <dbReference type="Pfam" id="PF23559"/>
    </source>
</evidence>
<dbReference type="InParanoid" id="A0A0R0GQQ5"/>
<proteinExistence type="predicted"/>
<evidence type="ECO:0008006" key="10">
    <source>
        <dbReference type="Google" id="ProtNLM"/>
    </source>
</evidence>
<dbReference type="InterPro" id="IPR032675">
    <property type="entry name" value="LRR_dom_sf"/>
</dbReference>
<dbReference type="Gene3D" id="1.10.10.10">
    <property type="entry name" value="Winged helix-like DNA-binding domain superfamily/Winged helix DNA-binding domain"/>
    <property type="match status" value="1"/>
</dbReference>
<dbReference type="Gene3D" id="3.40.50.300">
    <property type="entry name" value="P-loop containing nucleotide triphosphate hydrolases"/>
    <property type="match status" value="1"/>
</dbReference>
<feature type="domain" description="NB-ARC" evidence="4">
    <location>
        <begin position="38"/>
        <end position="139"/>
    </location>
</feature>
<feature type="domain" description="Disease resistance R13L4/SHOC-2-like LRR" evidence="6">
    <location>
        <begin position="319"/>
        <end position="403"/>
    </location>
</feature>
<dbReference type="SMR" id="A0A0R0GQQ5"/>
<evidence type="ECO:0000259" key="6">
    <source>
        <dbReference type="Pfam" id="PF23598"/>
    </source>
</evidence>
<dbReference type="PRINTS" id="PR00364">
    <property type="entry name" value="DISEASERSIST"/>
</dbReference>
<keyword evidence="9" id="KW-1185">Reference proteome</keyword>
<evidence type="ECO:0000256" key="2">
    <source>
        <dbReference type="ARBA" id="ARBA00022821"/>
    </source>
</evidence>
<feature type="region of interest" description="Disordered" evidence="3">
    <location>
        <begin position="1"/>
        <end position="34"/>
    </location>
</feature>
<protein>
    <recommendedName>
        <fullName evidence="10">NB-ARC domain-containing protein</fullName>
    </recommendedName>
</protein>
<sequence length="463" mass="52280">MNSLPLKKASDDGVGSGSGSKVPQSTSSVVESDICDRDDDKERIFEWLTSDTDKKLSILSIVSMGGLGKTTLAQLVYNDSRIDGTFDIKASVCVSEKFDVFNVSRSILDTIIDSTDHSRELEMVQRRLKENLADKRFLLTTRSEKLLSKHAFQDGNPQPNPECEAIVMKIVEKCKALPLALKTMGSLLHNKSSVSEWENILKSEIWELEDSDIVSALALSYPHLPPTCFAYCGLFGKDYEFDKECLIQLWMAENFLHCHKSSKSPEEVEQQYFHDLLSRSLFQQSSKNKEVFVMHDLLNDLAKYVCGDIYFSMSKIHDLFSKFKLLRVLSLSQCSDIEELPDSLSNRKHLRSFELSNTCIEKLPEPTRSLYNLQILKLVNCTHLKELPSTLHKLVNLRVLSLSHCFGLTEVPNSVDDLKQLLSLDLSQTRIKKLPDSTCLISNLQILKLNKLSIFGGAALEFA</sequence>
<dbReference type="OMA" id="PECEAIV"/>
<dbReference type="GO" id="GO:0098542">
    <property type="term" value="P:defense response to other organism"/>
    <property type="evidence" value="ECO:0000318"/>
    <property type="project" value="GO_Central"/>
</dbReference>
<evidence type="ECO:0000313" key="9">
    <source>
        <dbReference type="Proteomes" id="UP000008827"/>
    </source>
</evidence>
<reference evidence="8" key="2">
    <citation type="submission" date="2018-02" db="UniProtKB">
        <authorList>
            <consortium name="EnsemblPlants"/>
        </authorList>
    </citation>
    <scope>IDENTIFICATION</scope>
    <source>
        <strain evidence="8">Williams 82</strain>
    </source>
</reference>
<accession>A0A2K7HKA8</accession>
<dbReference type="Gene3D" id="1.10.8.430">
    <property type="entry name" value="Helical domain of apoptotic protease-activating factors"/>
    <property type="match status" value="1"/>
</dbReference>
<evidence type="ECO:0000259" key="4">
    <source>
        <dbReference type="Pfam" id="PF00931"/>
    </source>
</evidence>